<dbReference type="HOGENOM" id="CLU_120447_0_0_10"/>
<keyword evidence="3" id="KW-1185">Reference proteome</keyword>
<organism evidence="2 3">
    <name type="scientific">Chlorobium luteolum (strain DSM 273 / BCRC 81028 / 2530)</name>
    <name type="common">Pelodictyon luteolum</name>
    <dbReference type="NCBI Taxonomy" id="319225"/>
    <lineage>
        <taxon>Bacteria</taxon>
        <taxon>Pseudomonadati</taxon>
        <taxon>Chlorobiota</taxon>
        <taxon>Chlorobiia</taxon>
        <taxon>Chlorobiales</taxon>
        <taxon>Chlorobiaceae</taxon>
        <taxon>Chlorobium/Pelodictyon group</taxon>
        <taxon>Pelodictyon</taxon>
    </lineage>
</organism>
<reference evidence="3" key="1">
    <citation type="submission" date="2005-08" db="EMBL/GenBank/DDBJ databases">
        <title>Complete sequence of Pelodictyon luteolum DSM 273.</title>
        <authorList>
            <consortium name="US DOE Joint Genome Institute"/>
            <person name="Copeland A."/>
            <person name="Lucas S."/>
            <person name="Lapidus A."/>
            <person name="Barry K."/>
            <person name="Detter J.C."/>
            <person name="Glavina T."/>
            <person name="Hammon N."/>
            <person name="Israni S."/>
            <person name="Pitluck S."/>
            <person name="Bryant D."/>
            <person name="Schmutz J."/>
            <person name="Larimer F."/>
            <person name="Land M."/>
            <person name="Kyrpides N."/>
            <person name="Ivanova N."/>
            <person name="Richardson P."/>
        </authorList>
    </citation>
    <scope>NUCLEOTIDE SEQUENCE [LARGE SCALE GENOMIC DNA]</scope>
    <source>
        <strain evidence="3">DSM 273 / BCRC 81028 / 2530</strain>
    </source>
</reference>
<evidence type="ECO:0000313" key="3">
    <source>
        <dbReference type="Proteomes" id="UP000002709"/>
    </source>
</evidence>
<protein>
    <submittedName>
        <fullName evidence="2">Cytochrome c, putative</fullName>
    </submittedName>
</protein>
<accession>Q3B2A3</accession>
<proteinExistence type="predicted"/>
<sequence length="167" mass="18919">MHETEEYQTQAEEEYPPMKPLKIVAISAAALIAIQFVPFGRGHLNPPVTGEPAWDRPETRELFFRGCRDCHSNETIWPWYSNVAPLSWLTALDVSIGREKFNVSEWGRKSRNEGDEAAEEVREGKMPPWFYLPAHPEAKLSIEEKESLAKGLEATFGTKGGHEENGH</sequence>
<name>Q3B2A3_CHLL3</name>
<evidence type="ECO:0000259" key="1">
    <source>
        <dbReference type="SMART" id="SM01235"/>
    </source>
</evidence>
<evidence type="ECO:0000313" key="2">
    <source>
        <dbReference type="EMBL" id="ABB24528.1"/>
    </source>
</evidence>
<dbReference type="STRING" id="319225.Plut_1674"/>
<dbReference type="KEGG" id="plt:Plut_1674"/>
<dbReference type="eggNOG" id="COG2010">
    <property type="taxonomic scope" value="Bacteria"/>
</dbReference>
<gene>
    <name evidence="2" type="ordered locus">Plut_1674</name>
</gene>
<dbReference type="EMBL" id="CP000096">
    <property type="protein sequence ID" value="ABB24528.1"/>
    <property type="molecule type" value="Genomic_DNA"/>
</dbReference>
<feature type="domain" description="Haem-binding" evidence="1">
    <location>
        <begin position="28"/>
        <end position="156"/>
    </location>
</feature>
<dbReference type="Proteomes" id="UP000002709">
    <property type="component" value="Chromosome"/>
</dbReference>
<dbReference type="AlphaFoldDB" id="Q3B2A3"/>
<dbReference type="Pfam" id="PF14376">
    <property type="entry name" value="Haem_bd"/>
    <property type="match status" value="1"/>
</dbReference>
<dbReference type="SMART" id="SM01235">
    <property type="entry name" value="Haem_bd"/>
    <property type="match status" value="1"/>
</dbReference>
<dbReference type="InterPro" id="IPR025992">
    <property type="entry name" value="Haem-bd"/>
</dbReference>